<reference evidence="2" key="2">
    <citation type="journal article" date="2015" name="Fish Shellfish Immunol.">
        <title>Early steps in the European eel (Anguilla anguilla)-Vibrio vulnificus interaction in the gills: Role of the RtxA13 toxin.</title>
        <authorList>
            <person name="Callol A."/>
            <person name="Pajuelo D."/>
            <person name="Ebbesson L."/>
            <person name="Teles M."/>
            <person name="MacKenzie S."/>
            <person name="Amaro C."/>
        </authorList>
    </citation>
    <scope>NUCLEOTIDE SEQUENCE</scope>
</reference>
<organism evidence="2">
    <name type="scientific">Anguilla anguilla</name>
    <name type="common">European freshwater eel</name>
    <name type="synonym">Muraena anguilla</name>
    <dbReference type="NCBI Taxonomy" id="7936"/>
    <lineage>
        <taxon>Eukaryota</taxon>
        <taxon>Metazoa</taxon>
        <taxon>Chordata</taxon>
        <taxon>Craniata</taxon>
        <taxon>Vertebrata</taxon>
        <taxon>Euteleostomi</taxon>
        <taxon>Actinopterygii</taxon>
        <taxon>Neopterygii</taxon>
        <taxon>Teleostei</taxon>
        <taxon>Anguilliformes</taxon>
        <taxon>Anguillidae</taxon>
        <taxon>Anguilla</taxon>
    </lineage>
</organism>
<feature type="region of interest" description="Disordered" evidence="1">
    <location>
        <begin position="50"/>
        <end position="69"/>
    </location>
</feature>
<sequence length="69" mass="7695">MARCVHLQSLLSGLASRALFSLSPRVQSGPCLPRVPRRPAEQGVWLVPRPEQHLRGQQPARRQCNSPLC</sequence>
<dbReference type="AlphaFoldDB" id="A0A0E9WPQ0"/>
<evidence type="ECO:0000256" key="1">
    <source>
        <dbReference type="SAM" id="MobiDB-lite"/>
    </source>
</evidence>
<name>A0A0E9WPQ0_ANGAN</name>
<reference evidence="2" key="1">
    <citation type="submission" date="2014-11" db="EMBL/GenBank/DDBJ databases">
        <authorList>
            <person name="Amaro Gonzalez C."/>
        </authorList>
    </citation>
    <scope>NUCLEOTIDE SEQUENCE</scope>
</reference>
<dbReference type="EMBL" id="GBXM01016245">
    <property type="protein sequence ID" value="JAH92332.1"/>
    <property type="molecule type" value="Transcribed_RNA"/>
</dbReference>
<protein>
    <submittedName>
        <fullName evidence="2">Uncharacterized protein</fullName>
    </submittedName>
</protein>
<evidence type="ECO:0000313" key="2">
    <source>
        <dbReference type="EMBL" id="JAH92332.1"/>
    </source>
</evidence>
<proteinExistence type="predicted"/>
<accession>A0A0E9WPQ0</accession>